<accession>A0A233V2D6</accession>
<evidence type="ECO:0000313" key="4">
    <source>
        <dbReference type="EMBL" id="OXZ33695.1"/>
    </source>
</evidence>
<reference evidence="3" key="1">
    <citation type="journal article" date="2017" name="J. Clin. Microbiol.">
        <title>Finegoldia magna Isolated from Orthopedic Joint Implant-Associated Infections.</title>
        <authorList>
            <person name="Soderquist B."/>
            <person name="Bjorklund S."/>
            <person name="Hellmark B."/>
            <person name="Jensen A."/>
            <person name="Bruggemann H."/>
        </authorList>
    </citation>
    <scope>NUCLEOTIDE SEQUENCE</scope>
    <source>
        <strain evidence="4">12T273</strain>
        <strain evidence="3">CCUG 54800</strain>
    </source>
</reference>
<dbReference type="EMBL" id="NDYC01000043">
    <property type="protein sequence ID" value="OXZ26548.1"/>
    <property type="molecule type" value="Genomic_DNA"/>
</dbReference>
<dbReference type="NCBIfam" id="TIGR00106">
    <property type="entry name" value="MTH1187 family thiamine-binding protein"/>
    <property type="match status" value="1"/>
</dbReference>
<evidence type="ECO:0000313" key="6">
    <source>
        <dbReference type="Proteomes" id="UP000215546"/>
    </source>
</evidence>
<comment type="similarity">
    <text evidence="1">Belongs to the UPF0045 family.</text>
</comment>
<dbReference type="PANTHER" id="PTHR33777">
    <property type="entry name" value="UPF0045 PROTEIN ECM15"/>
    <property type="match status" value="1"/>
</dbReference>
<evidence type="ECO:0000256" key="1">
    <source>
        <dbReference type="ARBA" id="ARBA00010272"/>
    </source>
</evidence>
<protein>
    <recommendedName>
        <fullName evidence="2">Thiamine-binding protein domain-containing protein</fullName>
    </recommendedName>
</protein>
<reference evidence="5 6" key="2">
    <citation type="submission" date="2017-04" db="EMBL/GenBank/DDBJ databases">
        <title>Finegoldia magna isolated from orthopedic joint implant-associated infections.</title>
        <authorList>
            <person name="Bjorklund S."/>
            <person name="Bruggemann H."/>
            <person name="Jensen A."/>
            <person name="Hellmark B."/>
            <person name="Soderquist B."/>
        </authorList>
    </citation>
    <scope>NUCLEOTIDE SEQUENCE [LARGE SCALE GENOMIC DNA]</scope>
    <source>
        <strain evidence="6">12T273</strain>
        <strain evidence="5">CCUG 54800</strain>
    </source>
</reference>
<evidence type="ECO:0000313" key="5">
    <source>
        <dbReference type="Proteomes" id="UP000215413"/>
    </source>
</evidence>
<organism evidence="3 5">
    <name type="scientific">Finegoldia magna</name>
    <name type="common">Peptostreptococcus magnus</name>
    <dbReference type="NCBI Taxonomy" id="1260"/>
    <lineage>
        <taxon>Bacteria</taxon>
        <taxon>Bacillati</taxon>
        <taxon>Bacillota</taxon>
        <taxon>Tissierellia</taxon>
        <taxon>Tissierellales</taxon>
        <taxon>Peptoniphilaceae</taxon>
        <taxon>Finegoldia</taxon>
    </lineage>
</organism>
<name>A0A233V2D6_FINMA</name>
<dbReference type="Gene3D" id="3.30.70.930">
    <property type="match status" value="1"/>
</dbReference>
<dbReference type="RefSeq" id="WP_094206349.1">
    <property type="nucleotide sequence ID" value="NZ_CACRTP010000022.1"/>
</dbReference>
<dbReference type="GO" id="GO:0005829">
    <property type="term" value="C:cytosol"/>
    <property type="evidence" value="ECO:0007669"/>
    <property type="project" value="TreeGrafter"/>
</dbReference>
<dbReference type="SUPFAM" id="SSF89957">
    <property type="entry name" value="MTH1187/YkoF-like"/>
    <property type="match status" value="1"/>
</dbReference>
<feature type="domain" description="Thiamine-binding protein" evidence="2">
    <location>
        <begin position="5"/>
        <end position="95"/>
    </location>
</feature>
<dbReference type="InterPro" id="IPR002767">
    <property type="entry name" value="Thiamine_BP"/>
</dbReference>
<dbReference type="Pfam" id="PF01910">
    <property type="entry name" value="Thiamine_BP"/>
    <property type="match status" value="1"/>
</dbReference>
<dbReference type="InterPro" id="IPR029756">
    <property type="entry name" value="MTH1187/YkoF-like"/>
</dbReference>
<dbReference type="Proteomes" id="UP000215413">
    <property type="component" value="Unassembled WGS sequence"/>
</dbReference>
<dbReference type="PANTHER" id="PTHR33777:SF1">
    <property type="entry name" value="UPF0045 PROTEIN ECM15"/>
    <property type="match status" value="1"/>
</dbReference>
<dbReference type="AlphaFoldDB" id="A0A233V2D6"/>
<gene>
    <name evidence="3" type="ORF">B9N49_08575</name>
    <name evidence="4" type="ORF">B9N55_02170</name>
</gene>
<evidence type="ECO:0000259" key="2">
    <source>
        <dbReference type="Pfam" id="PF01910"/>
    </source>
</evidence>
<evidence type="ECO:0000313" key="3">
    <source>
        <dbReference type="EMBL" id="OXZ26548.1"/>
    </source>
</evidence>
<dbReference type="EMBL" id="NDYE01000005">
    <property type="protein sequence ID" value="OXZ33695.1"/>
    <property type="molecule type" value="Genomic_DNA"/>
</dbReference>
<dbReference type="Proteomes" id="UP000215546">
    <property type="component" value="Unassembled WGS sequence"/>
</dbReference>
<dbReference type="InterPro" id="IPR051614">
    <property type="entry name" value="UPF0045_domain"/>
</dbReference>
<comment type="caution">
    <text evidence="3">The sequence shown here is derived from an EMBL/GenBank/DDBJ whole genome shotgun (WGS) entry which is preliminary data.</text>
</comment>
<sequence length="100" mass="11320">MAILELTLVPIGTQTTSLSQYVAKAYDNVRNKESIKVELNPMGTVMQGDIDELLKAVRDMQEAVFNEGVDRVYSVIKIDDRRDKDASFEQKLDSVNKKLK</sequence>
<proteinExistence type="inferred from homology"/>